<reference evidence="13" key="3">
    <citation type="submission" date="2025-09" db="UniProtKB">
        <authorList>
            <consortium name="Ensembl"/>
        </authorList>
    </citation>
    <scope>IDENTIFICATION</scope>
</reference>
<dbReference type="FunCoup" id="A0A7N4P7T4">
    <property type="interactions" value="1835"/>
</dbReference>
<dbReference type="PROSITE" id="PS51083">
    <property type="entry name" value="ZF_HIT"/>
    <property type="match status" value="1"/>
</dbReference>
<keyword evidence="8" id="KW-0862">Zinc</keyword>
<gene>
    <name evidence="13" type="primary">ZNHIT3</name>
</gene>
<dbReference type="SUPFAM" id="SSF144232">
    <property type="entry name" value="HIT/MYND zinc finger-like"/>
    <property type="match status" value="1"/>
</dbReference>
<dbReference type="GO" id="GO:0070761">
    <property type="term" value="C:pre-snoRNP complex"/>
    <property type="evidence" value="ECO:0007669"/>
    <property type="project" value="TreeGrafter"/>
</dbReference>
<dbReference type="GO" id="GO:0008270">
    <property type="term" value="F:zinc ion binding"/>
    <property type="evidence" value="ECO:0007669"/>
    <property type="project" value="UniProtKB-UniRule"/>
</dbReference>
<evidence type="ECO:0000256" key="4">
    <source>
        <dbReference type="ARBA" id="ARBA00022490"/>
    </source>
</evidence>
<keyword evidence="5" id="KW-0597">Phosphoprotein</keyword>
<dbReference type="InterPro" id="IPR007529">
    <property type="entry name" value="Znf_HIT"/>
</dbReference>
<organism evidence="13 14">
    <name type="scientific">Sarcophilus harrisii</name>
    <name type="common">Tasmanian devil</name>
    <name type="synonym">Sarcophilus laniarius</name>
    <dbReference type="NCBI Taxonomy" id="9305"/>
    <lineage>
        <taxon>Eukaryota</taxon>
        <taxon>Metazoa</taxon>
        <taxon>Chordata</taxon>
        <taxon>Craniata</taxon>
        <taxon>Vertebrata</taxon>
        <taxon>Euteleostomi</taxon>
        <taxon>Mammalia</taxon>
        <taxon>Metatheria</taxon>
        <taxon>Dasyuromorphia</taxon>
        <taxon>Dasyuridae</taxon>
        <taxon>Sarcophilus</taxon>
    </lineage>
</organism>
<reference evidence="13 14" key="1">
    <citation type="journal article" date="2011" name="Proc. Natl. Acad. Sci. U.S.A.">
        <title>Genetic diversity and population structure of the endangered marsupial Sarcophilus harrisii (Tasmanian devil).</title>
        <authorList>
            <person name="Miller W."/>
            <person name="Hayes V.M."/>
            <person name="Ratan A."/>
            <person name="Petersen D.C."/>
            <person name="Wittekindt N.E."/>
            <person name="Miller J."/>
            <person name="Walenz B."/>
            <person name="Knight J."/>
            <person name="Qi J."/>
            <person name="Zhao F."/>
            <person name="Wang Q."/>
            <person name="Bedoya-Reina O.C."/>
            <person name="Katiyar N."/>
            <person name="Tomsho L.P."/>
            <person name="Kasson L.M."/>
            <person name="Hardie R.A."/>
            <person name="Woodbridge P."/>
            <person name="Tindall E.A."/>
            <person name="Bertelsen M.F."/>
            <person name="Dixon D."/>
            <person name="Pyecroft S."/>
            <person name="Helgen K.M."/>
            <person name="Lesk A.M."/>
            <person name="Pringle T.H."/>
            <person name="Patterson N."/>
            <person name="Zhang Y."/>
            <person name="Kreiss A."/>
            <person name="Woods G.M."/>
            <person name="Jones M.E."/>
            <person name="Schuster S.C."/>
        </authorList>
    </citation>
    <scope>NUCLEOTIDE SEQUENCE [LARGE SCALE GENOMIC DNA]</scope>
</reference>
<proteinExistence type="predicted"/>
<dbReference type="GO" id="GO:0005737">
    <property type="term" value="C:cytoplasm"/>
    <property type="evidence" value="ECO:0007669"/>
    <property type="project" value="UniProtKB-SubCell"/>
</dbReference>
<dbReference type="InterPro" id="IPR048371">
    <property type="entry name" value="ZNHIT3_C"/>
</dbReference>
<dbReference type="PANTHER" id="PTHR13483:SF11">
    <property type="entry name" value="ZINC FINGER HIT DOMAIN-CONTAINING PROTEIN 3"/>
    <property type="match status" value="1"/>
</dbReference>
<dbReference type="GeneTree" id="ENSGT00390000010822"/>
<accession>A0A7N4P7T4</accession>
<dbReference type="GO" id="GO:0048254">
    <property type="term" value="P:snoRNA localization"/>
    <property type="evidence" value="ECO:0007669"/>
    <property type="project" value="TreeGrafter"/>
</dbReference>
<reference evidence="13" key="2">
    <citation type="submission" date="2025-08" db="UniProtKB">
        <authorList>
            <consortium name="Ensembl"/>
        </authorList>
    </citation>
    <scope>IDENTIFICATION</scope>
</reference>
<evidence type="ECO:0000313" key="14">
    <source>
        <dbReference type="Proteomes" id="UP000007648"/>
    </source>
</evidence>
<keyword evidence="4" id="KW-0963">Cytoplasm</keyword>
<keyword evidence="7 11" id="KW-0863">Zinc-finger</keyword>
<dbReference type="AlphaFoldDB" id="A0A7N4P7T4"/>
<evidence type="ECO:0000256" key="9">
    <source>
        <dbReference type="ARBA" id="ARBA00023242"/>
    </source>
</evidence>
<comment type="subcellular location">
    <subcellularLocation>
        <location evidence="2">Cytoplasm</location>
    </subcellularLocation>
    <subcellularLocation>
        <location evidence="1">Nucleus</location>
    </subcellularLocation>
</comment>
<dbReference type="Proteomes" id="UP000007648">
    <property type="component" value="Unassembled WGS sequence"/>
</dbReference>
<evidence type="ECO:0000256" key="6">
    <source>
        <dbReference type="ARBA" id="ARBA00022723"/>
    </source>
</evidence>
<dbReference type="GO" id="GO:0000463">
    <property type="term" value="P:maturation of LSU-rRNA from tricistronic rRNA transcript (SSU-rRNA, 5.8S rRNA, LSU-rRNA)"/>
    <property type="evidence" value="ECO:0007669"/>
    <property type="project" value="TreeGrafter"/>
</dbReference>
<keyword evidence="14" id="KW-1185">Reference proteome</keyword>
<name>A0A7N4P7T4_SARHA</name>
<evidence type="ECO:0000256" key="10">
    <source>
        <dbReference type="ARBA" id="ARBA00046946"/>
    </source>
</evidence>
<evidence type="ECO:0000256" key="7">
    <source>
        <dbReference type="ARBA" id="ARBA00022771"/>
    </source>
</evidence>
<feature type="domain" description="HIT-type" evidence="12">
    <location>
        <begin position="10"/>
        <end position="44"/>
    </location>
</feature>
<dbReference type="CDD" id="cd23024">
    <property type="entry name" value="zf-HIT_ZNHIT2-3"/>
    <property type="match status" value="1"/>
</dbReference>
<dbReference type="Gene3D" id="3.30.60.190">
    <property type="match status" value="1"/>
</dbReference>
<evidence type="ECO:0000313" key="13">
    <source>
        <dbReference type="Ensembl" id="ENSSHAP00000033580.1"/>
    </source>
</evidence>
<evidence type="ECO:0000256" key="8">
    <source>
        <dbReference type="ARBA" id="ARBA00022833"/>
    </source>
</evidence>
<dbReference type="GO" id="GO:0000492">
    <property type="term" value="P:box C/D snoRNP assembly"/>
    <property type="evidence" value="ECO:0007669"/>
    <property type="project" value="TreeGrafter"/>
</dbReference>
<dbReference type="InterPro" id="IPR051639">
    <property type="entry name" value="BCD1"/>
</dbReference>
<evidence type="ECO:0000256" key="11">
    <source>
        <dbReference type="PROSITE-ProRule" id="PRU00453"/>
    </source>
</evidence>
<dbReference type="InParanoid" id="A0A7N4P7T4"/>
<dbReference type="Ensembl" id="ENSSHAT00000052202.1">
    <property type="protein sequence ID" value="ENSSHAP00000033580.1"/>
    <property type="gene ID" value="ENSSHAG00000027741.1"/>
</dbReference>
<dbReference type="PANTHER" id="PTHR13483">
    <property type="entry name" value="BOX C_D SNORNA PROTEIN 1-RELATED"/>
    <property type="match status" value="1"/>
</dbReference>
<keyword evidence="9" id="KW-0539">Nucleus</keyword>
<sequence length="219" mass="23947">MASREMAGACAVCQEGPKYRCPACRSPYCSVPCYKKHKGREKLASPWRPGSPRPASSSPPPLLVLSLSRHLQPRPGPVCSSAPFLLLCPLAHKAPFAGECPSVGSFCPFPSPFLHRESLLLLILTEQCISKPSPVVQNGDSSALPGKRKLLEDKGDCKELRNLLTNPHLRQLLVSIDQADDKETLMKSLMQEPLFVEFADCCLRVVNPPEKENSSDTEG</sequence>
<dbReference type="GO" id="GO:0005634">
    <property type="term" value="C:nucleus"/>
    <property type="evidence" value="ECO:0007669"/>
    <property type="project" value="UniProtKB-SubCell"/>
</dbReference>
<protein>
    <recommendedName>
        <fullName evidence="3">Zinc finger HIT domain-containing protein 3</fullName>
    </recommendedName>
</protein>
<evidence type="ECO:0000256" key="3">
    <source>
        <dbReference type="ARBA" id="ARBA00021568"/>
    </source>
</evidence>
<dbReference type="Pfam" id="PF21373">
    <property type="entry name" value="ZNHIT3_C"/>
    <property type="match status" value="1"/>
</dbReference>
<comment type="subunit">
    <text evidence="10">Thyroid receptor interacting proteins (TRIPs) specifically interact with the ligand binding domain of the thyroid receptor (TR). Requires the presence of thyroid hormone for its interaction. Interacts with NUFIP1. Interacts (via HIT-type zinc finger) with the RUVBL1/RUVBL2 complex in the presence of ADP.</text>
</comment>
<evidence type="ECO:0000256" key="2">
    <source>
        <dbReference type="ARBA" id="ARBA00004496"/>
    </source>
</evidence>
<evidence type="ECO:0000259" key="12">
    <source>
        <dbReference type="PROSITE" id="PS51083"/>
    </source>
</evidence>
<dbReference type="Pfam" id="PF04438">
    <property type="entry name" value="zf-HIT"/>
    <property type="match status" value="1"/>
</dbReference>
<keyword evidence="6" id="KW-0479">Metal-binding</keyword>
<evidence type="ECO:0000256" key="5">
    <source>
        <dbReference type="ARBA" id="ARBA00022553"/>
    </source>
</evidence>
<evidence type="ECO:0000256" key="1">
    <source>
        <dbReference type="ARBA" id="ARBA00004123"/>
    </source>
</evidence>